<evidence type="ECO:0000313" key="1">
    <source>
        <dbReference type="EMBL" id="CAE7467257.1"/>
    </source>
</evidence>
<gene>
    <name evidence="1" type="ORF">SNEC2469_LOCUS13130</name>
</gene>
<feature type="non-terminal residue" evidence="1">
    <location>
        <position position="142"/>
    </location>
</feature>
<dbReference type="AlphaFoldDB" id="A0A812S7F8"/>
<dbReference type="Proteomes" id="UP000601435">
    <property type="component" value="Unassembled WGS sequence"/>
</dbReference>
<reference evidence="1" key="1">
    <citation type="submission" date="2021-02" db="EMBL/GenBank/DDBJ databases">
        <authorList>
            <person name="Dougan E. K."/>
            <person name="Rhodes N."/>
            <person name="Thang M."/>
            <person name="Chan C."/>
        </authorList>
    </citation>
    <scope>NUCLEOTIDE SEQUENCE</scope>
</reference>
<accession>A0A812S7F8</accession>
<dbReference type="Pfam" id="PF25296">
    <property type="entry name" value="Decapeptide"/>
    <property type="match status" value="1"/>
</dbReference>
<feature type="non-terminal residue" evidence="1">
    <location>
        <position position="1"/>
    </location>
</feature>
<sequence length="142" mass="15583">AGYPAEDFLSGAVDLRELRSLGFSARELRESLGPTAARELHAAGFTATQLKLADFDAWQLEEAGCSIPEILDAGFCAQQMRYTSLSADGMREAGFGAKELWEAGYSRRQLEFQFTEEELNAAGVGEREDEAELRKVGLLENS</sequence>
<comment type="caution">
    <text evidence="1">The sequence shown here is derived from an EMBL/GenBank/DDBJ whole genome shotgun (WGS) entry which is preliminary data.</text>
</comment>
<name>A0A812S7F8_9DINO</name>
<keyword evidence="2" id="KW-1185">Reference proteome</keyword>
<protein>
    <submittedName>
        <fullName evidence="1">Uncharacterized protein</fullName>
    </submittedName>
</protein>
<dbReference type="OrthoDB" id="430575at2759"/>
<dbReference type="EMBL" id="CAJNJA010020939">
    <property type="protein sequence ID" value="CAE7467257.1"/>
    <property type="molecule type" value="Genomic_DNA"/>
</dbReference>
<proteinExistence type="predicted"/>
<organism evidence="1 2">
    <name type="scientific">Symbiodinium necroappetens</name>
    <dbReference type="NCBI Taxonomy" id="1628268"/>
    <lineage>
        <taxon>Eukaryota</taxon>
        <taxon>Sar</taxon>
        <taxon>Alveolata</taxon>
        <taxon>Dinophyceae</taxon>
        <taxon>Suessiales</taxon>
        <taxon>Symbiodiniaceae</taxon>
        <taxon>Symbiodinium</taxon>
    </lineage>
</organism>
<dbReference type="InterPro" id="IPR057481">
    <property type="entry name" value="Decapeptide"/>
</dbReference>
<evidence type="ECO:0000313" key="2">
    <source>
        <dbReference type="Proteomes" id="UP000601435"/>
    </source>
</evidence>